<dbReference type="AlphaFoldDB" id="U2P5G6"/>
<proteinExistence type="predicted"/>
<dbReference type="GO" id="GO:0005975">
    <property type="term" value="P:carbohydrate metabolic process"/>
    <property type="evidence" value="ECO:0007669"/>
    <property type="project" value="InterPro"/>
</dbReference>
<dbReference type="InterPro" id="IPR032320">
    <property type="entry name" value="GH18_BT1044-like"/>
</dbReference>
<dbReference type="EMBL" id="AWEY01000032">
    <property type="protein sequence ID" value="ERK38944.1"/>
    <property type="molecule type" value="Genomic_DNA"/>
</dbReference>
<reference evidence="1 2" key="1">
    <citation type="submission" date="2013-08" db="EMBL/GenBank/DDBJ databases">
        <authorList>
            <person name="Durkin A.S."/>
            <person name="Haft D.R."/>
            <person name="McCorrison J."/>
            <person name="Torralba M."/>
            <person name="Gillis M."/>
            <person name="Haft D.H."/>
            <person name="Methe B."/>
            <person name="Sutton G."/>
            <person name="Nelson K.E."/>
        </authorList>
    </citation>
    <scope>NUCLEOTIDE SEQUENCE [LARGE SCALE GENOMIC DNA]</scope>
    <source>
        <strain evidence="1 2">F0067</strain>
    </source>
</reference>
<dbReference type="RefSeq" id="WP_021590079.1">
    <property type="nucleotide sequence ID" value="NZ_AWEY01000032.1"/>
</dbReference>
<dbReference type="InterPro" id="IPR017853">
    <property type="entry name" value="GH"/>
</dbReference>
<name>U2P5G6_9BACT</name>
<dbReference type="Gene3D" id="3.20.20.80">
    <property type="entry name" value="Glycosidases"/>
    <property type="match status" value="1"/>
</dbReference>
<dbReference type="SUPFAM" id="SSF51445">
    <property type="entry name" value="(Trans)glycosidases"/>
    <property type="match status" value="1"/>
</dbReference>
<dbReference type="GO" id="GO:0004553">
    <property type="term" value="F:hydrolase activity, hydrolyzing O-glycosyl compounds"/>
    <property type="evidence" value="ECO:0007669"/>
    <property type="project" value="InterPro"/>
</dbReference>
<dbReference type="PATRIC" id="fig|1115809.3.peg.1839"/>
<evidence type="ECO:0000313" key="1">
    <source>
        <dbReference type="EMBL" id="ERK38944.1"/>
    </source>
</evidence>
<accession>U2P5G6</accession>
<protein>
    <submittedName>
        <fullName evidence="1">Putative lipoprotein</fullName>
    </submittedName>
</protein>
<keyword evidence="2" id="KW-1185">Reference proteome</keyword>
<evidence type="ECO:0000313" key="2">
    <source>
        <dbReference type="Proteomes" id="UP000016648"/>
    </source>
</evidence>
<sequence>MNLFKHIIPTLLVGALFAACDRDIENVDVVRPYTYSPLYYQNLRDYKASDHSIAWGWFADYTQKNSLATSFLGLPDSLDICSLWGGIPTQDSTLADAHYLPEVEKEMRFVQHTKGTKLVVPTIVRIRNFPMFYDSIWVAKENPDSAMQEFAKYLIAQIQVNNLDGIDLDYEPEGDPLSGNNFAKFVAYIGKFLGPKASPDNKAKAKLARVRWVSRKNDKGVAVMQKETYYEDYELVGDPGKLLCIDYYSATPDASTNSFTNWYVNQTYGGNPGGKPFGNCPTEKVVYTENVGDNWKSPECGKLLTYARYRPATGRKGGFGAFFMHRDYINAGFGCTNYANMRRGIQLQNPAIR</sequence>
<dbReference type="Proteomes" id="UP000016648">
    <property type="component" value="Unassembled WGS sequence"/>
</dbReference>
<dbReference type="InterPro" id="IPR001579">
    <property type="entry name" value="Glyco_hydro_18_chit_AS"/>
</dbReference>
<dbReference type="Pfam" id="PF16141">
    <property type="entry name" value="GH18_BT1044-like"/>
    <property type="match status" value="1"/>
</dbReference>
<gene>
    <name evidence="1" type="ORF">HMPREF9135_0825</name>
</gene>
<organism evidence="1 2">
    <name type="scientific">Segatella baroniae F0067</name>
    <dbReference type="NCBI Taxonomy" id="1115809"/>
    <lineage>
        <taxon>Bacteria</taxon>
        <taxon>Pseudomonadati</taxon>
        <taxon>Bacteroidota</taxon>
        <taxon>Bacteroidia</taxon>
        <taxon>Bacteroidales</taxon>
        <taxon>Prevotellaceae</taxon>
        <taxon>Segatella</taxon>
    </lineage>
</organism>
<comment type="caution">
    <text evidence="1">The sequence shown here is derived from an EMBL/GenBank/DDBJ whole genome shotgun (WGS) entry which is preliminary data.</text>
</comment>
<keyword evidence="1" id="KW-0449">Lipoprotein</keyword>
<dbReference type="PROSITE" id="PS51257">
    <property type="entry name" value="PROKAR_LIPOPROTEIN"/>
    <property type="match status" value="1"/>
</dbReference>
<dbReference type="PROSITE" id="PS01095">
    <property type="entry name" value="GH18_1"/>
    <property type="match status" value="1"/>
</dbReference>